<dbReference type="InterPro" id="IPR050595">
    <property type="entry name" value="Bact_response_regulator"/>
</dbReference>
<dbReference type="CDD" id="cd17574">
    <property type="entry name" value="REC_OmpR"/>
    <property type="match status" value="1"/>
</dbReference>
<protein>
    <submittedName>
        <fullName evidence="5">Response regulator receiver protein</fullName>
    </submittedName>
</protein>
<dbReference type="PANTHER" id="PTHR44591:SF3">
    <property type="entry name" value="RESPONSE REGULATORY DOMAIN-CONTAINING PROTEIN"/>
    <property type="match status" value="1"/>
</dbReference>
<dbReference type="InterPro" id="IPR001789">
    <property type="entry name" value="Sig_transdc_resp-reg_receiver"/>
</dbReference>
<reference evidence="5 6" key="2">
    <citation type="journal article" date="2011" name="Stand. Genomic Sci.">
        <title>Complete genome sequence of Isosphaera pallida type strain (IS1B).</title>
        <authorList>
            <consortium name="US DOE Joint Genome Institute (JGI-PGF)"/>
            <person name="Goker M."/>
            <person name="Cleland D."/>
            <person name="Saunders E."/>
            <person name="Lapidus A."/>
            <person name="Nolan M."/>
            <person name="Lucas S."/>
            <person name="Hammon N."/>
            <person name="Deshpande S."/>
            <person name="Cheng J.F."/>
            <person name="Tapia R."/>
            <person name="Han C."/>
            <person name="Goodwin L."/>
            <person name="Pitluck S."/>
            <person name="Liolios K."/>
            <person name="Pagani I."/>
            <person name="Ivanova N."/>
            <person name="Mavromatis K."/>
            <person name="Pati A."/>
            <person name="Chen A."/>
            <person name="Palaniappan K."/>
            <person name="Land M."/>
            <person name="Hauser L."/>
            <person name="Chang Y.J."/>
            <person name="Jeffries C.D."/>
            <person name="Detter J.C."/>
            <person name="Beck B."/>
            <person name="Woyke T."/>
            <person name="Bristow J."/>
            <person name="Eisen J.A."/>
            <person name="Markowitz V."/>
            <person name="Hugenholtz P."/>
            <person name="Kyrpides N.C."/>
            <person name="Klenk H.P."/>
        </authorList>
    </citation>
    <scope>NUCLEOTIDE SEQUENCE [LARGE SCALE GENOMIC DNA]</scope>
    <source>
        <strain evidence="6">ATCC 43644 / DSM 9630 / IS1B</strain>
    </source>
</reference>
<evidence type="ECO:0000256" key="1">
    <source>
        <dbReference type="ARBA" id="ARBA00022553"/>
    </source>
</evidence>
<evidence type="ECO:0000256" key="3">
    <source>
        <dbReference type="SAM" id="MobiDB-lite"/>
    </source>
</evidence>
<proteinExistence type="predicted"/>
<dbReference type="EMBL" id="CP002353">
    <property type="protein sequence ID" value="ADV64233.1"/>
    <property type="molecule type" value="Genomic_DNA"/>
</dbReference>
<feature type="modified residue" description="4-aspartylphosphate" evidence="2">
    <location>
        <position position="53"/>
    </location>
</feature>
<keyword evidence="1 2" id="KW-0597">Phosphoprotein</keyword>
<dbReference type="RefSeq" id="WP_013566521.1">
    <property type="nucleotide sequence ID" value="NC_014962.1"/>
</dbReference>
<dbReference type="InParanoid" id="E8QZA4"/>
<evidence type="ECO:0000313" key="6">
    <source>
        <dbReference type="Proteomes" id="UP000008631"/>
    </source>
</evidence>
<feature type="domain" description="Response regulatory" evidence="4">
    <location>
        <begin position="4"/>
        <end position="120"/>
    </location>
</feature>
<gene>
    <name evidence="5" type="ordered locus">Isop_3677</name>
</gene>
<dbReference type="STRING" id="575540.Isop_3677"/>
<evidence type="ECO:0000259" key="4">
    <source>
        <dbReference type="PROSITE" id="PS50110"/>
    </source>
</evidence>
<dbReference type="SUPFAM" id="SSF52172">
    <property type="entry name" value="CheY-like"/>
    <property type="match status" value="1"/>
</dbReference>
<dbReference type="Proteomes" id="UP000008631">
    <property type="component" value="Chromosome"/>
</dbReference>
<dbReference type="PANTHER" id="PTHR44591">
    <property type="entry name" value="STRESS RESPONSE REGULATOR PROTEIN 1"/>
    <property type="match status" value="1"/>
</dbReference>
<feature type="region of interest" description="Disordered" evidence="3">
    <location>
        <begin position="123"/>
        <end position="145"/>
    </location>
</feature>
<evidence type="ECO:0000256" key="2">
    <source>
        <dbReference type="PROSITE-ProRule" id="PRU00169"/>
    </source>
</evidence>
<evidence type="ECO:0000313" key="5">
    <source>
        <dbReference type="EMBL" id="ADV64233.1"/>
    </source>
</evidence>
<reference key="1">
    <citation type="submission" date="2010-11" db="EMBL/GenBank/DDBJ databases">
        <title>The complete sequence of chromosome of Isophaera pallida ATCC 43644.</title>
        <authorList>
            <consortium name="US DOE Joint Genome Institute (JGI-PGF)"/>
            <person name="Lucas S."/>
            <person name="Copeland A."/>
            <person name="Lapidus A."/>
            <person name="Bruce D."/>
            <person name="Goodwin L."/>
            <person name="Pitluck S."/>
            <person name="Kyrpides N."/>
            <person name="Mavromatis K."/>
            <person name="Pagani I."/>
            <person name="Ivanova N."/>
            <person name="Saunders E."/>
            <person name="Brettin T."/>
            <person name="Detter J.C."/>
            <person name="Han C."/>
            <person name="Tapia R."/>
            <person name="Land M."/>
            <person name="Hauser L."/>
            <person name="Markowitz V."/>
            <person name="Cheng J.-F."/>
            <person name="Hugenholtz P."/>
            <person name="Woyke T."/>
            <person name="Wu D."/>
            <person name="Eisen J.A."/>
        </authorList>
    </citation>
    <scope>NUCLEOTIDE SEQUENCE</scope>
    <source>
        <strain>ATCC 43644</strain>
    </source>
</reference>
<accession>E8QZA4</accession>
<dbReference type="GO" id="GO:0000160">
    <property type="term" value="P:phosphorelay signal transduction system"/>
    <property type="evidence" value="ECO:0007669"/>
    <property type="project" value="InterPro"/>
</dbReference>
<organism evidence="5 6">
    <name type="scientific">Isosphaera pallida (strain ATCC 43644 / DSM 9630 / IS1B)</name>
    <dbReference type="NCBI Taxonomy" id="575540"/>
    <lineage>
        <taxon>Bacteria</taxon>
        <taxon>Pseudomonadati</taxon>
        <taxon>Planctomycetota</taxon>
        <taxon>Planctomycetia</taxon>
        <taxon>Isosphaerales</taxon>
        <taxon>Isosphaeraceae</taxon>
        <taxon>Isosphaera</taxon>
    </lineage>
</organism>
<dbReference type="Pfam" id="PF00072">
    <property type="entry name" value="Response_reg"/>
    <property type="match status" value="1"/>
</dbReference>
<dbReference type="InterPro" id="IPR011006">
    <property type="entry name" value="CheY-like_superfamily"/>
</dbReference>
<dbReference type="SMART" id="SM00448">
    <property type="entry name" value="REC"/>
    <property type="match status" value="1"/>
</dbReference>
<dbReference type="Gene3D" id="3.40.50.2300">
    <property type="match status" value="1"/>
</dbReference>
<dbReference type="KEGG" id="ipa:Isop_3677"/>
<dbReference type="eggNOG" id="COG0745">
    <property type="taxonomic scope" value="Bacteria"/>
</dbReference>
<keyword evidence="6" id="KW-1185">Reference proteome</keyword>
<dbReference type="HOGENOM" id="CLU_000445_69_17_0"/>
<dbReference type="AlphaFoldDB" id="E8QZA4"/>
<dbReference type="PROSITE" id="PS50110">
    <property type="entry name" value="RESPONSE_REGULATORY"/>
    <property type="match status" value="1"/>
</dbReference>
<sequence>MSATILIVEDSPTVLRMASAALEDGGFRVLTATDGEAALQLVKREKPDLIVLDIILPKINGFQVCRHLKNDPASRHIKILLLSSKSGESDRYWGLRQGADDYLTKPFEPEGLVSTVTRLLNRPAGAASDPARVPGVPVASPPKRS</sequence>
<name>E8QZA4_ISOPI</name>